<sequence length="296" mass="33741">MWGNGVNKIIALVVFIFLLFSTIPVFALQFQPIKEITEFEKEIISNAAKKPAEEVLKDAVEFKTNRGLVVLKFQNGDEGYYGYGGKNISSKTAADPEKTTEECILNSLKYDGYDCLPKDSNKTVSDNSSEDAASRAGKVFEEFLKVWNKPLIANELTPEELAEADNLMHTYIGLFSQFPDDKRQDIYSITGSITARGNRYASQFENTISSFVDAKTMADFYDLYIRDAEDSDLRMRNEDRPSEKDKYMALQKLIDYLQNWQEVRPFALFGTTQIFFEKNEPAVLQDLINQGKVRNI</sequence>
<organism evidence="1 2">
    <name type="scientific">Candidatus Sungbacteria bacterium RIFCSPLOWO2_12_FULL_41_11</name>
    <dbReference type="NCBI Taxonomy" id="1802286"/>
    <lineage>
        <taxon>Bacteria</taxon>
        <taxon>Candidatus Sungiibacteriota</taxon>
    </lineage>
</organism>
<dbReference type="AlphaFoldDB" id="A0A1G2LP03"/>
<protein>
    <submittedName>
        <fullName evidence="1">Uncharacterized protein</fullName>
    </submittedName>
</protein>
<accession>A0A1G2LP03</accession>
<comment type="caution">
    <text evidence="1">The sequence shown here is derived from an EMBL/GenBank/DDBJ whole genome shotgun (WGS) entry which is preliminary data.</text>
</comment>
<reference evidence="1 2" key="1">
    <citation type="journal article" date="2016" name="Nat. Commun.">
        <title>Thousands of microbial genomes shed light on interconnected biogeochemical processes in an aquifer system.</title>
        <authorList>
            <person name="Anantharaman K."/>
            <person name="Brown C.T."/>
            <person name="Hug L.A."/>
            <person name="Sharon I."/>
            <person name="Castelle C.J."/>
            <person name="Probst A.J."/>
            <person name="Thomas B.C."/>
            <person name="Singh A."/>
            <person name="Wilkins M.J."/>
            <person name="Karaoz U."/>
            <person name="Brodie E.L."/>
            <person name="Williams K.H."/>
            <person name="Hubbard S.S."/>
            <person name="Banfield J.F."/>
        </authorList>
    </citation>
    <scope>NUCLEOTIDE SEQUENCE [LARGE SCALE GENOMIC DNA]</scope>
</reference>
<evidence type="ECO:0000313" key="2">
    <source>
        <dbReference type="Proteomes" id="UP000177171"/>
    </source>
</evidence>
<name>A0A1G2LP03_9BACT</name>
<proteinExistence type="predicted"/>
<gene>
    <name evidence="1" type="ORF">A3G49_01215</name>
</gene>
<dbReference type="Proteomes" id="UP000177171">
    <property type="component" value="Unassembled WGS sequence"/>
</dbReference>
<evidence type="ECO:0000313" key="1">
    <source>
        <dbReference type="EMBL" id="OHA13254.1"/>
    </source>
</evidence>
<dbReference type="EMBL" id="MHQY01000031">
    <property type="protein sequence ID" value="OHA13254.1"/>
    <property type="molecule type" value="Genomic_DNA"/>
</dbReference>